<sequence>MQAIHAQLQETIQTLYRKAIDADEALDRLQQAQQGKFKTIFTKDSGFRTESKRFSPYVQEIVSDWEDLKTLDDDNAKVALPELVKKLEQILTTLHQFQATVGKA</sequence>
<evidence type="ECO:0000313" key="1">
    <source>
        <dbReference type="EMBL" id="QJR80371.1"/>
    </source>
</evidence>
<dbReference type="OrthoDB" id="7067468at2"/>
<keyword evidence="2" id="KW-1185">Reference proteome</keyword>
<evidence type="ECO:0008006" key="3">
    <source>
        <dbReference type="Google" id="ProtNLM"/>
    </source>
</evidence>
<dbReference type="RefSeq" id="WP_075608316.1">
    <property type="nucleotide sequence ID" value="NZ_CP052766.1"/>
</dbReference>
<dbReference type="Proteomes" id="UP000219285">
    <property type="component" value="Chromosome"/>
</dbReference>
<protein>
    <recommendedName>
        <fullName evidence="3">Prephenate dehydrogenase</fullName>
    </recommendedName>
</protein>
<reference evidence="2" key="1">
    <citation type="submission" date="2014-12" db="EMBL/GenBank/DDBJ databases">
        <title>Complete genome sequence of a multi-drug resistant Klebsiella pneumoniae.</title>
        <authorList>
            <person name="Hua X."/>
            <person name="Chen Q."/>
            <person name="Li X."/>
            <person name="Feng Y."/>
            <person name="Ruan Z."/>
            <person name="Yu Y."/>
        </authorList>
    </citation>
    <scope>NUCLEOTIDE SEQUENCE [LARGE SCALE GENOMIC DNA]</scope>
    <source>
        <strain evidence="2">5.12</strain>
    </source>
</reference>
<reference evidence="1 2" key="2">
    <citation type="submission" date="2020-04" db="EMBL/GenBank/DDBJ databases">
        <title>Complete genome sequence of Alteromonas pelagimontana 5.12T.</title>
        <authorList>
            <person name="Sinha R.K."/>
            <person name="Krishnan K.P."/>
            <person name="Kurian J.P."/>
        </authorList>
    </citation>
    <scope>NUCLEOTIDE SEQUENCE [LARGE SCALE GENOMIC DNA]</scope>
    <source>
        <strain evidence="1 2">5.12</strain>
    </source>
</reference>
<proteinExistence type="predicted"/>
<gene>
    <name evidence="1" type="ORF">CA267_006075</name>
</gene>
<organism evidence="1 2">
    <name type="scientific">Alteromonas pelagimontana</name>
    <dbReference type="NCBI Taxonomy" id="1858656"/>
    <lineage>
        <taxon>Bacteria</taxon>
        <taxon>Pseudomonadati</taxon>
        <taxon>Pseudomonadota</taxon>
        <taxon>Gammaproteobacteria</taxon>
        <taxon>Alteromonadales</taxon>
        <taxon>Alteromonadaceae</taxon>
        <taxon>Alteromonas/Salinimonas group</taxon>
        <taxon>Alteromonas</taxon>
    </lineage>
</organism>
<evidence type="ECO:0000313" key="2">
    <source>
        <dbReference type="Proteomes" id="UP000219285"/>
    </source>
</evidence>
<accession>A0A6M4MAZ7</accession>
<name>A0A6M4MAZ7_9ALTE</name>
<dbReference type="AlphaFoldDB" id="A0A6M4MAZ7"/>
<dbReference type="EMBL" id="CP052766">
    <property type="protein sequence ID" value="QJR80371.1"/>
    <property type="molecule type" value="Genomic_DNA"/>
</dbReference>
<dbReference type="KEGG" id="apel:CA267_006075"/>